<dbReference type="Pfam" id="PF18668">
    <property type="entry name" value="Tail_spike_N"/>
    <property type="match status" value="1"/>
</dbReference>
<dbReference type="EMBL" id="CP019445">
    <property type="protein sequence ID" value="APZ06611.1"/>
    <property type="molecule type" value="Genomic_DNA"/>
</dbReference>
<dbReference type="InterPro" id="IPR040775">
    <property type="entry name" value="Tail_spike_N"/>
</dbReference>
<dbReference type="SMART" id="SM00710">
    <property type="entry name" value="PbH1"/>
    <property type="match status" value="5"/>
</dbReference>
<keyword evidence="3" id="KW-1185">Reference proteome</keyword>
<dbReference type="KEGG" id="kco:BWI95_16945"/>
<feature type="domain" description="Tail spike TSP1/Gp66 N-terminal" evidence="1">
    <location>
        <begin position="68"/>
        <end position="123"/>
    </location>
</feature>
<organism evidence="2 3">
    <name type="scientific">Kosakonia cowanii JCM 10956 = DSM 18146</name>
    <dbReference type="NCBI Taxonomy" id="1300165"/>
    <lineage>
        <taxon>Bacteria</taxon>
        <taxon>Pseudomonadati</taxon>
        <taxon>Pseudomonadota</taxon>
        <taxon>Gammaproteobacteria</taxon>
        <taxon>Enterobacterales</taxon>
        <taxon>Enterobacteriaceae</taxon>
        <taxon>Kosakonia</taxon>
    </lineage>
</organism>
<sequence>MATTPTNLPVPSEAPRDLKFNAGKIDEFVTSLVNTYVDRFGKEHYTIEGLRWLAQQAIAEFGWIPVGTFQAGSTLTLPNQLLKDTADGEYYRWDGSFPKTVPSGSTPSSSGGVGIGAWLSVGDATVRQWVKSNYDESTYQQIQTGNFATGTTITSSFQAVYYPTDSHWYRYLGNIPSGGLVVAANSSPDTNWENVDTQQIISLRKINELSTSSIAGYIGVNIDMPVSVKDSDNQGARVGSGVTLCNDIPTQNAVKTTKIQSAFRLDGDNISLIGLRGVGSAAADNSATSEFITSRMAWSQGKTIRNITVDNANAKKFTTGIHFIGVDGGAAKNCEFSEMQYSPVTLGSAGGYGVLTAEAKNITIDGIKFIATSYGRHAVYISNTQPFVSTTQSGSHNIIVRNSLFDYTAADLSTNDSAFNPIHIRPSTNVLIQNNVSYGAASFIAFSNDQGAISGVRIIGNKATGMVSALNRNCAAINIGRSDGGAAAISNVEVSQNFFQIGRGTSQAAGGDIGIIAVNVSGLQIINNAIKVDSGVAISIANSSNVFIDDLFDTIADPAANESGGFRKPVIALSGCTDVVIGAQIKTNRGTLDNERFQNGVSAIIQGLNTCTDVTCMFPRYVSITLSNGAVSSSNDPYGIISAGGISFGNGFITITLRTHVTQTATNGCVVSTLTANGVTPIISSTTGKALTINFLKPDGTPQAMSAYTGTIRINFTK</sequence>
<reference evidence="2 3" key="1">
    <citation type="submission" date="2017-01" db="EMBL/GenBank/DDBJ databases">
        <authorList>
            <person name="Cao J.-M."/>
        </authorList>
    </citation>
    <scope>NUCLEOTIDE SEQUENCE [LARGE SCALE GENOMIC DNA]</scope>
    <source>
        <strain evidence="2 3">888-76</strain>
    </source>
</reference>
<dbReference type="InterPro" id="IPR011050">
    <property type="entry name" value="Pectin_lyase_fold/virulence"/>
</dbReference>
<evidence type="ECO:0000259" key="1">
    <source>
        <dbReference type="Pfam" id="PF18668"/>
    </source>
</evidence>
<dbReference type="AlphaFoldDB" id="A0A807LJS2"/>
<dbReference type="RefSeq" id="WP_076769894.1">
    <property type="nucleotide sequence ID" value="NZ_CP019445.1"/>
</dbReference>
<accession>A0A807LJS2</accession>
<gene>
    <name evidence="2" type="ORF">BWI95_16945</name>
</gene>
<name>A0A807LJS2_9ENTR</name>
<evidence type="ECO:0000313" key="3">
    <source>
        <dbReference type="Proteomes" id="UP000187148"/>
    </source>
</evidence>
<dbReference type="Gene3D" id="2.10.10.80">
    <property type="match status" value="2"/>
</dbReference>
<evidence type="ECO:0000313" key="2">
    <source>
        <dbReference type="EMBL" id="APZ06611.1"/>
    </source>
</evidence>
<dbReference type="SUPFAM" id="SSF51126">
    <property type="entry name" value="Pectin lyase-like"/>
    <property type="match status" value="1"/>
</dbReference>
<proteinExistence type="predicted"/>
<dbReference type="InterPro" id="IPR006626">
    <property type="entry name" value="PbH1"/>
</dbReference>
<dbReference type="Proteomes" id="UP000187148">
    <property type="component" value="Chromosome"/>
</dbReference>
<protein>
    <recommendedName>
        <fullName evidence="1">Tail spike TSP1/Gp66 N-terminal domain-containing protein</fullName>
    </recommendedName>
</protein>